<protein>
    <recommendedName>
        <fullName evidence="3">Intraflagellar transport protein 57 homolog</fullName>
    </recommendedName>
</protein>
<dbReference type="Pfam" id="PF10498">
    <property type="entry name" value="IFT57"/>
    <property type="match status" value="2"/>
</dbReference>
<gene>
    <name evidence="8" type="primary">IFT57</name>
</gene>
<dbReference type="PANTHER" id="PTHR16011">
    <property type="entry name" value="IFT57/HIPPI"/>
    <property type="match status" value="1"/>
</dbReference>
<feature type="coiled-coil region" evidence="6">
    <location>
        <begin position="271"/>
        <end position="326"/>
    </location>
</feature>
<dbReference type="GO" id="GO:0005794">
    <property type="term" value="C:Golgi apparatus"/>
    <property type="evidence" value="ECO:0007669"/>
    <property type="project" value="Ensembl"/>
</dbReference>
<dbReference type="PANTHER" id="PTHR16011:SF0">
    <property type="entry name" value="INTRAFLAGELLAR TRANSPORT PROTEIN 57 HOMOLOG"/>
    <property type="match status" value="1"/>
</dbReference>
<accession>A0A2K6FW29</accession>
<evidence type="ECO:0000256" key="5">
    <source>
        <dbReference type="ARBA" id="ARBA00023273"/>
    </source>
</evidence>
<dbReference type="InterPro" id="IPR019530">
    <property type="entry name" value="Intra-flagellar_transport_57"/>
</dbReference>
<keyword evidence="4" id="KW-0969">Cilium</keyword>
<name>A0A2K6FW29_PROCO</name>
<dbReference type="STRING" id="379532.ENSPCOP00000018154"/>
<dbReference type="GO" id="GO:0030992">
    <property type="term" value="C:intraciliary transport particle B"/>
    <property type="evidence" value="ECO:0007669"/>
    <property type="project" value="Ensembl"/>
</dbReference>
<reference evidence="8" key="1">
    <citation type="submission" date="2025-08" db="UniProtKB">
        <authorList>
            <consortium name="Ensembl"/>
        </authorList>
    </citation>
    <scope>IDENTIFICATION</scope>
</reference>
<evidence type="ECO:0000256" key="1">
    <source>
        <dbReference type="ARBA" id="ARBA00004138"/>
    </source>
</evidence>
<evidence type="ECO:0000256" key="3">
    <source>
        <dbReference type="ARBA" id="ARBA00020568"/>
    </source>
</evidence>
<dbReference type="GO" id="GO:0010839">
    <property type="term" value="P:negative regulation of keratinocyte proliferation"/>
    <property type="evidence" value="ECO:0007669"/>
    <property type="project" value="Ensembl"/>
</dbReference>
<dbReference type="GO" id="GO:0036064">
    <property type="term" value="C:ciliary basal body"/>
    <property type="evidence" value="ECO:0007669"/>
    <property type="project" value="Ensembl"/>
</dbReference>
<dbReference type="GO" id="GO:0097546">
    <property type="term" value="C:ciliary base"/>
    <property type="evidence" value="ECO:0007669"/>
    <property type="project" value="Ensembl"/>
</dbReference>
<dbReference type="GO" id="GO:0001947">
    <property type="term" value="P:heart looping"/>
    <property type="evidence" value="ECO:0007669"/>
    <property type="project" value="Ensembl"/>
</dbReference>
<dbReference type="OMA" id="VHAHDQD"/>
<reference evidence="8" key="2">
    <citation type="submission" date="2025-09" db="UniProtKB">
        <authorList>
            <consortium name="Ensembl"/>
        </authorList>
    </citation>
    <scope>IDENTIFICATION</scope>
</reference>
<dbReference type="GO" id="GO:0032391">
    <property type="term" value="C:photoreceptor connecting cilium"/>
    <property type="evidence" value="ECO:0007669"/>
    <property type="project" value="Ensembl"/>
</dbReference>
<keyword evidence="9" id="KW-1185">Reference proteome</keyword>
<comment type="similarity">
    <text evidence="2">Belongs to the IFT57 family.</text>
</comment>
<evidence type="ECO:0000256" key="7">
    <source>
        <dbReference type="SAM" id="MobiDB-lite"/>
    </source>
</evidence>
<dbReference type="GO" id="GO:0044292">
    <property type="term" value="C:dendrite terminus"/>
    <property type="evidence" value="ECO:0007669"/>
    <property type="project" value="Ensembl"/>
</dbReference>
<evidence type="ECO:0000256" key="6">
    <source>
        <dbReference type="SAM" id="Coils"/>
    </source>
</evidence>
<dbReference type="GO" id="GO:0007224">
    <property type="term" value="P:smoothened signaling pathway"/>
    <property type="evidence" value="ECO:0007669"/>
    <property type="project" value="Ensembl"/>
</dbReference>
<organism evidence="8 9">
    <name type="scientific">Propithecus coquereli</name>
    <name type="common">Coquerel's sifaka</name>
    <name type="synonym">Propithecus verreauxi coquereli</name>
    <dbReference type="NCBI Taxonomy" id="379532"/>
    <lineage>
        <taxon>Eukaryota</taxon>
        <taxon>Metazoa</taxon>
        <taxon>Chordata</taxon>
        <taxon>Craniata</taxon>
        <taxon>Vertebrata</taxon>
        <taxon>Euteleostomi</taxon>
        <taxon>Mammalia</taxon>
        <taxon>Eutheria</taxon>
        <taxon>Euarchontoglires</taxon>
        <taxon>Primates</taxon>
        <taxon>Strepsirrhini</taxon>
        <taxon>Lemuriformes</taxon>
        <taxon>Indriidae</taxon>
        <taxon>Propithecus</taxon>
    </lineage>
</organism>
<dbReference type="GO" id="GO:0044458">
    <property type="term" value="P:motile cilium assembly"/>
    <property type="evidence" value="ECO:0007669"/>
    <property type="project" value="Ensembl"/>
</dbReference>
<proteinExistence type="inferred from homology"/>
<comment type="subcellular location">
    <subcellularLocation>
        <location evidence="1">Cell projection</location>
        <location evidence="1">Cilium</location>
    </subcellularLocation>
</comment>
<evidence type="ECO:0000313" key="9">
    <source>
        <dbReference type="Proteomes" id="UP000233160"/>
    </source>
</evidence>
<dbReference type="GO" id="GO:0005813">
    <property type="term" value="C:centrosome"/>
    <property type="evidence" value="ECO:0007669"/>
    <property type="project" value="Ensembl"/>
</dbReference>
<feature type="region of interest" description="Disordered" evidence="7">
    <location>
        <begin position="1"/>
        <end position="22"/>
    </location>
</feature>
<evidence type="ECO:0000256" key="2">
    <source>
        <dbReference type="ARBA" id="ARBA00009415"/>
    </source>
</evidence>
<dbReference type="Proteomes" id="UP000233160">
    <property type="component" value="Unassembled WGS sequence"/>
</dbReference>
<sequence>MAAAAAVVTPSGLEDGVPRSRGEGAGEVIVERGPGAAYHMFVVMEDLVEKLKLLRYEEELLRKNNLKPPSRHYFALPTNPGEQFYMFCTLAAWLINKAGRPFEQPQEYDDPNATISNVLSELRSFPVYPVEELEEEIVPEDDAELTLNKVDEEFVEEETDNEENFIDLNVLKAQTYHLDMNESAKQEDILESTTDAAEWSLEVERVLPQLKVTIRTDNKDWRIHVDQMHQHKSGIESALKETKGFLDKLHNEISRTLEKIGSREKYINNQLDHLVQEYRAAQAQLSEAKERYQQGNGGVTERTRLLSEVTEELEKVKQEMEEKGSSMTDGAPLVKIKQSLTKLKQEIVQMDIRTGVVEHTLLQSKLKEKSNMTRDMHATIIPESAIGSY</sequence>
<evidence type="ECO:0000313" key="8">
    <source>
        <dbReference type="Ensembl" id="ENSPCOP00000018154.1"/>
    </source>
</evidence>
<evidence type="ECO:0000256" key="4">
    <source>
        <dbReference type="ARBA" id="ARBA00023069"/>
    </source>
</evidence>
<dbReference type="Ensembl" id="ENSPCOT00000028795.1">
    <property type="protein sequence ID" value="ENSPCOP00000018154.1"/>
    <property type="gene ID" value="ENSPCOG00000020954.1"/>
</dbReference>
<dbReference type="GO" id="GO:0005930">
    <property type="term" value="C:axoneme"/>
    <property type="evidence" value="ECO:0007669"/>
    <property type="project" value="Ensembl"/>
</dbReference>
<keyword evidence="6" id="KW-0175">Coiled coil</keyword>
<dbReference type="AlphaFoldDB" id="A0A2K6FW29"/>
<dbReference type="GO" id="GO:0042981">
    <property type="term" value="P:regulation of apoptotic process"/>
    <property type="evidence" value="ECO:0007669"/>
    <property type="project" value="Ensembl"/>
</dbReference>
<dbReference type="GO" id="GO:0043616">
    <property type="term" value="P:keratinocyte proliferation"/>
    <property type="evidence" value="ECO:0007669"/>
    <property type="project" value="Ensembl"/>
</dbReference>
<dbReference type="GO" id="GO:0001843">
    <property type="term" value="P:neural tube closure"/>
    <property type="evidence" value="ECO:0007669"/>
    <property type="project" value="Ensembl"/>
</dbReference>
<dbReference type="GO" id="GO:1905515">
    <property type="term" value="P:non-motile cilium assembly"/>
    <property type="evidence" value="ECO:0007669"/>
    <property type="project" value="Ensembl"/>
</dbReference>
<keyword evidence="5" id="KW-0966">Cell projection</keyword>
<dbReference type="GO" id="GO:0042073">
    <property type="term" value="P:intraciliary transport"/>
    <property type="evidence" value="ECO:0007669"/>
    <property type="project" value="TreeGrafter"/>
</dbReference>
<dbReference type="GO" id="GO:0006915">
    <property type="term" value="P:apoptotic process"/>
    <property type="evidence" value="ECO:0007669"/>
    <property type="project" value="Ensembl"/>
</dbReference>
<dbReference type="GeneTree" id="ENSGT00390000006307"/>